<sequence>MIAVLVIFLLLSPTLLSPRQLHFSDPNSSFLFASSPVIPSSDSPLTRPLSTSSSALQYHAQPLLTSLAKVPFFSAAWLFFDCSISLEELLLELNYILSPKNVSFSPSLPVS</sequence>
<proteinExistence type="predicted"/>
<keyword evidence="3" id="KW-1185">Reference proteome</keyword>
<dbReference type="EMBL" id="JBFXLU010000187">
    <property type="protein sequence ID" value="KAL2835996.1"/>
    <property type="molecule type" value="Genomic_DNA"/>
</dbReference>
<protein>
    <submittedName>
        <fullName evidence="2">Uncharacterized protein</fullName>
    </submittedName>
</protein>
<dbReference type="Proteomes" id="UP001610446">
    <property type="component" value="Unassembled WGS sequence"/>
</dbReference>
<reference evidence="2 3" key="1">
    <citation type="submission" date="2024-07" db="EMBL/GenBank/DDBJ databases">
        <title>Section-level genome sequencing and comparative genomics of Aspergillus sections Usti and Cavernicolus.</title>
        <authorList>
            <consortium name="Lawrence Berkeley National Laboratory"/>
            <person name="Nybo J.L."/>
            <person name="Vesth T.C."/>
            <person name="Theobald S."/>
            <person name="Frisvad J.C."/>
            <person name="Larsen T.O."/>
            <person name="Kjaerboelling I."/>
            <person name="Rothschild-Mancinelli K."/>
            <person name="Lyhne E.K."/>
            <person name="Kogle M.E."/>
            <person name="Barry K."/>
            <person name="Clum A."/>
            <person name="Na H."/>
            <person name="Ledsgaard L."/>
            <person name="Lin J."/>
            <person name="Lipzen A."/>
            <person name="Kuo A."/>
            <person name="Riley R."/>
            <person name="Mondo S."/>
            <person name="Labutti K."/>
            <person name="Haridas S."/>
            <person name="Pangalinan J."/>
            <person name="Salamov A.A."/>
            <person name="Simmons B.A."/>
            <person name="Magnuson J.K."/>
            <person name="Chen J."/>
            <person name="Drula E."/>
            <person name="Henrissat B."/>
            <person name="Wiebenga A."/>
            <person name="Lubbers R.J."/>
            <person name="Gomes A.C."/>
            <person name="Makela M.R."/>
            <person name="Stajich J."/>
            <person name="Grigoriev I.V."/>
            <person name="Mortensen U.H."/>
            <person name="De Vries R.P."/>
            <person name="Baker S.E."/>
            <person name="Andersen M.R."/>
        </authorList>
    </citation>
    <scope>NUCLEOTIDE SEQUENCE [LARGE SCALE GENOMIC DNA]</scope>
    <source>
        <strain evidence="2 3">CBS 123904</strain>
    </source>
</reference>
<feature type="chain" id="PRO_5046499735" evidence="1">
    <location>
        <begin position="17"/>
        <end position="111"/>
    </location>
</feature>
<accession>A0ABR4J7I7</accession>
<comment type="caution">
    <text evidence="2">The sequence shown here is derived from an EMBL/GenBank/DDBJ whole genome shotgun (WGS) entry which is preliminary data.</text>
</comment>
<evidence type="ECO:0000313" key="3">
    <source>
        <dbReference type="Proteomes" id="UP001610446"/>
    </source>
</evidence>
<organism evidence="2 3">
    <name type="scientific">Aspergillus pseudoustus</name>
    <dbReference type="NCBI Taxonomy" id="1810923"/>
    <lineage>
        <taxon>Eukaryota</taxon>
        <taxon>Fungi</taxon>
        <taxon>Dikarya</taxon>
        <taxon>Ascomycota</taxon>
        <taxon>Pezizomycotina</taxon>
        <taxon>Eurotiomycetes</taxon>
        <taxon>Eurotiomycetidae</taxon>
        <taxon>Eurotiales</taxon>
        <taxon>Aspergillaceae</taxon>
        <taxon>Aspergillus</taxon>
        <taxon>Aspergillus subgen. Nidulantes</taxon>
    </lineage>
</organism>
<keyword evidence="1" id="KW-0732">Signal</keyword>
<gene>
    <name evidence="2" type="ORF">BJY01DRAFT_222619</name>
</gene>
<evidence type="ECO:0000256" key="1">
    <source>
        <dbReference type="SAM" id="SignalP"/>
    </source>
</evidence>
<name>A0ABR4J7I7_9EURO</name>
<feature type="signal peptide" evidence="1">
    <location>
        <begin position="1"/>
        <end position="16"/>
    </location>
</feature>
<evidence type="ECO:0000313" key="2">
    <source>
        <dbReference type="EMBL" id="KAL2835996.1"/>
    </source>
</evidence>